<keyword evidence="1" id="KW-0430">Lectin</keyword>
<dbReference type="Ensembl" id="ENSDLAT00005088598.1">
    <property type="protein sequence ID" value="ENSDLAP00005075954.1"/>
    <property type="gene ID" value="ENSDLAG00005028559.1"/>
</dbReference>
<dbReference type="GO" id="GO:0030246">
    <property type="term" value="F:carbohydrate binding"/>
    <property type="evidence" value="ECO:0007669"/>
    <property type="project" value="UniProtKB-KW"/>
</dbReference>
<evidence type="ECO:0000313" key="6">
    <source>
        <dbReference type="Proteomes" id="UP000694389"/>
    </source>
</evidence>
<dbReference type="InterPro" id="IPR016186">
    <property type="entry name" value="C-type_lectin-like/link_sf"/>
</dbReference>
<dbReference type="GeneTree" id="ENSGT01020000230338"/>
<dbReference type="InterPro" id="IPR018378">
    <property type="entry name" value="C-type_lectin_CS"/>
</dbReference>
<dbReference type="InterPro" id="IPR033989">
    <property type="entry name" value="CD209-like_CTLD"/>
</dbReference>
<dbReference type="SUPFAM" id="SSF56436">
    <property type="entry name" value="C-type lectin-like"/>
    <property type="match status" value="1"/>
</dbReference>
<dbReference type="CDD" id="cd03590">
    <property type="entry name" value="CLECT_DC-SIGN_like"/>
    <property type="match status" value="1"/>
</dbReference>
<evidence type="ECO:0000256" key="1">
    <source>
        <dbReference type="ARBA" id="ARBA00022734"/>
    </source>
</evidence>
<evidence type="ECO:0000256" key="2">
    <source>
        <dbReference type="ARBA" id="ARBA00023157"/>
    </source>
</evidence>
<dbReference type="InterPro" id="IPR050111">
    <property type="entry name" value="C-type_lectin/snaclec_domain"/>
</dbReference>
<dbReference type="Proteomes" id="UP000694389">
    <property type="component" value="Unassembled WGS sequence"/>
</dbReference>
<reference evidence="5" key="1">
    <citation type="submission" date="2025-08" db="UniProtKB">
        <authorList>
            <consortium name="Ensembl"/>
        </authorList>
    </citation>
    <scope>IDENTIFICATION</scope>
</reference>
<dbReference type="PROSITE" id="PS00615">
    <property type="entry name" value="C_TYPE_LECTIN_1"/>
    <property type="match status" value="1"/>
</dbReference>
<evidence type="ECO:0000313" key="5">
    <source>
        <dbReference type="Ensembl" id="ENSDLAP00005075954.1"/>
    </source>
</evidence>
<feature type="domain" description="C-type lectin" evidence="4">
    <location>
        <begin position="118"/>
        <end position="231"/>
    </location>
</feature>
<evidence type="ECO:0000259" key="4">
    <source>
        <dbReference type="PROSITE" id="PS50041"/>
    </source>
</evidence>
<accession>A0A8P4GK52</accession>
<dbReference type="Pfam" id="PF00059">
    <property type="entry name" value="Lectin_C"/>
    <property type="match status" value="1"/>
</dbReference>
<organism evidence="5 6">
    <name type="scientific">Dicentrarchus labrax</name>
    <name type="common">European seabass</name>
    <name type="synonym">Morone labrax</name>
    <dbReference type="NCBI Taxonomy" id="13489"/>
    <lineage>
        <taxon>Eukaryota</taxon>
        <taxon>Metazoa</taxon>
        <taxon>Chordata</taxon>
        <taxon>Craniata</taxon>
        <taxon>Vertebrata</taxon>
        <taxon>Euteleostomi</taxon>
        <taxon>Actinopterygii</taxon>
        <taxon>Neopterygii</taxon>
        <taxon>Teleostei</taxon>
        <taxon>Neoteleostei</taxon>
        <taxon>Acanthomorphata</taxon>
        <taxon>Eupercaria</taxon>
        <taxon>Moronidae</taxon>
        <taxon>Dicentrarchus</taxon>
    </lineage>
</organism>
<keyword evidence="6" id="KW-1185">Reference proteome</keyword>
<reference evidence="5" key="2">
    <citation type="submission" date="2025-09" db="UniProtKB">
        <authorList>
            <consortium name="Ensembl"/>
        </authorList>
    </citation>
    <scope>IDENTIFICATION</scope>
</reference>
<dbReference type="AlphaFoldDB" id="A0A8P4GK52"/>
<dbReference type="InterPro" id="IPR016187">
    <property type="entry name" value="CTDL_fold"/>
</dbReference>
<name>A0A8P4GK52_DICLA</name>
<dbReference type="InterPro" id="IPR001304">
    <property type="entry name" value="C-type_lectin-like"/>
</dbReference>
<sequence>CFIQGKKSLPTGCCELWTPVYPTSCSQYFLRLALYNSESKTTGIEAGCKNLTEERDELKKNLTDFALQLNSLTAERDELNRELNNSALQLNSLIGERDELKRELNFWVHYSKQGWVYFSGSVYYISSIKKTWKASRDDCRQKGADLMIINSEEEQNFTRQLKDNMWIGLTDSETEGTWKWVDGTPLTTSYWMDGEPNNYDLKEDCVEVKQHEKKNSWNDIKCDLPNFWICEKKVSL</sequence>
<dbReference type="PROSITE" id="PS50041">
    <property type="entry name" value="C_TYPE_LECTIN_2"/>
    <property type="match status" value="1"/>
</dbReference>
<dbReference type="SMART" id="SM00034">
    <property type="entry name" value="CLECT"/>
    <property type="match status" value="1"/>
</dbReference>
<feature type="coiled-coil region" evidence="3">
    <location>
        <begin position="48"/>
        <end position="103"/>
    </location>
</feature>
<proteinExistence type="predicted"/>
<evidence type="ECO:0000256" key="3">
    <source>
        <dbReference type="SAM" id="Coils"/>
    </source>
</evidence>
<keyword evidence="2" id="KW-1015">Disulfide bond</keyword>
<protein>
    <recommendedName>
        <fullName evidence="4">C-type lectin domain-containing protein</fullName>
    </recommendedName>
</protein>
<keyword evidence="3" id="KW-0175">Coiled coil</keyword>
<dbReference type="PANTHER" id="PTHR22803">
    <property type="entry name" value="MANNOSE, PHOSPHOLIPASE, LECTIN RECEPTOR RELATED"/>
    <property type="match status" value="1"/>
</dbReference>
<dbReference type="Gene3D" id="3.10.100.10">
    <property type="entry name" value="Mannose-Binding Protein A, subunit A"/>
    <property type="match status" value="1"/>
</dbReference>
<dbReference type="Gene3D" id="6.10.250.3110">
    <property type="match status" value="1"/>
</dbReference>